<proteinExistence type="predicted"/>
<protein>
    <recommendedName>
        <fullName evidence="4">PH domain-containing protein</fullName>
    </recommendedName>
</protein>
<keyword evidence="1" id="KW-0812">Transmembrane</keyword>
<sequence length="192" mass="21627">MICGGECVVRRGDEPVTVRPHPRVLWSAVLSAAIVVLPVWGVSLWLVGPTQTIERTWVITLGIIGMVVLLGVAVLSRRQRIVVCRDGFIEQPIVGRQRFVPREAIGRSLLFEFRGRGLQASSQFFVCDSENRPLLRMRSNRWSTDSIAAVVAAYDGPVERPRQPVSLDDLREDHPDLLTPLERLRWARAELL</sequence>
<dbReference type="Proteomes" id="UP000190827">
    <property type="component" value="Unassembled WGS sequence"/>
</dbReference>
<evidence type="ECO:0000313" key="3">
    <source>
        <dbReference type="Proteomes" id="UP000190827"/>
    </source>
</evidence>
<feature type="transmembrane region" description="Helical" evidence="1">
    <location>
        <begin position="24"/>
        <end position="45"/>
    </location>
</feature>
<keyword evidence="1" id="KW-1133">Transmembrane helix</keyword>
<name>A0ABY1LSH6_9MICO</name>
<gene>
    <name evidence="2" type="ORF">SAMN06295973_3112</name>
</gene>
<accession>A0ABY1LSH6</accession>
<evidence type="ECO:0008006" key="4">
    <source>
        <dbReference type="Google" id="ProtNLM"/>
    </source>
</evidence>
<feature type="transmembrane region" description="Helical" evidence="1">
    <location>
        <begin position="57"/>
        <end position="75"/>
    </location>
</feature>
<dbReference type="EMBL" id="FUZO01000002">
    <property type="protein sequence ID" value="SKC70236.1"/>
    <property type="molecule type" value="Genomic_DNA"/>
</dbReference>
<organism evidence="2 3">
    <name type="scientific">Plantibacter cousiniae</name>
    <name type="common">nom. nud.</name>
    <dbReference type="NCBI Taxonomy" id="199709"/>
    <lineage>
        <taxon>Bacteria</taxon>
        <taxon>Bacillati</taxon>
        <taxon>Actinomycetota</taxon>
        <taxon>Actinomycetes</taxon>
        <taxon>Micrococcales</taxon>
        <taxon>Microbacteriaceae</taxon>
        <taxon>Plantibacter</taxon>
    </lineage>
</organism>
<evidence type="ECO:0000313" key="2">
    <source>
        <dbReference type="EMBL" id="SKC70236.1"/>
    </source>
</evidence>
<comment type="caution">
    <text evidence="2">The sequence shown here is derived from an EMBL/GenBank/DDBJ whole genome shotgun (WGS) entry which is preliminary data.</text>
</comment>
<reference evidence="2 3" key="1">
    <citation type="submission" date="2017-02" db="EMBL/GenBank/DDBJ databases">
        <authorList>
            <person name="Varghese N."/>
            <person name="Submissions S."/>
        </authorList>
    </citation>
    <scope>NUCLEOTIDE SEQUENCE [LARGE SCALE GENOMIC DNA]</scope>
    <source>
        <strain evidence="2 3">VKM Ac-1787</strain>
    </source>
</reference>
<evidence type="ECO:0000256" key="1">
    <source>
        <dbReference type="SAM" id="Phobius"/>
    </source>
</evidence>
<keyword evidence="3" id="KW-1185">Reference proteome</keyword>
<keyword evidence="1" id="KW-0472">Membrane</keyword>